<comment type="pathway">
    <text evidence="7">Isoprenoid biosynthesis; isopentenyl diphosphate biosynthesis via DXP pathway; isopentenyl diphosphate from 1-deoxy-D-xylulose 5-phosphate: step 6/6.</text>
</comment>
<dbReference type="PANTHER" id="PTHR31619:SF5">
    <property type="entry name" value="4-HYDROXY-3-METHYLBUT-2-ENYL DIPHOSPHATE REDUCTASE, CHLOROPLASTIC"/>
    <property type="match status" value="1"/>
</dbReference>
<dbReference type="AlphaFoldDB" id="A0A314UMV6"/>
<dbReference type="EC" id="1.17.7.4" evidence="10"/>
<dbReference type="InterPro" id="IPR003451">
    <property type="entry name" value="LytB/IspH"/>
</dbReference>
<dbReference type="Pfam" id="PF02401">
    <property type="entry name" value="LYTB"/>
    <property type="match status" value="1"/>
</dbReference>
<dbReference type="GO" id="GO:0051539">
    <property type="term" value="F:4 iron, 4 sulfur cluster binding"/>
    <property type="evidence" value="ECO:0007669"/>
    <property type="project" value="UniProtKB-KW"/>
</dbReference>
<dbReference type="GO" id="GO:0051745">
    <property type="term" value="F:4-hydroxy-3-methylbut-2-enyl diphosphate reductase activity"/>
    <property type="evidence" value="ECO:0007669"/>
    <property type="project" value="UniProtKB-EC"/>
</dbReference>
<comment type="cofactor">
    <cofactor evidence="1">
        <name>[4Fe-4S] cluster</name>
        <dbReference type="ChEBI" id="CHEBI:49883"/>
    </cofactor>
</comment>
<dbReference type="OrthoDB" id="1737225at2759"/>
<evidence type="ECO:0000256" key="10">
    <source>
        <dbReference type="ARBA" id="ARBA00047177"/>
    </source>
</evidence>
<evidence type="ECO:0000256" key="2">
    <source>
        <dbReference type="ARBA" id="ARBA00022485"/>
    </source>
</evidence>
<sequence length="155" mass="17915">MRSATIRVLLGRRESRPECLRKQFPDEKTWITNEIIHNPTVNRRLEEMKVERIRSEEGRQRQFKMVQKGDVVILPAFGAGVDEMLTLSEKDVQIVDTTCPWVSEVWNTVEKQNKGDYTSIIHGVYGHEETVAIASFDGKHVVVQNVDQKHIRSDE</sequence>
<evidence type="ECO:0000256" key="5">
    <source>
        <dbReference type="ARBA" id="ARBA00023004"/>
    </source>
</evidence>
<evidence type="ECO:0000313" key="12">
    <source>
        <dbReference type="Proteomes" id="UP000250321"/>
    </source>
</evidence>
<keyword evidence="3" id="KW-0479">Metal-binding</keyword>
<dbReference type="STRING" id="2094558.A0A314UMV6"/>
<evidence type="ECO:0000256" key="3">
    <source>
        <dbReference type="ARBA" id="ARBA00022723"/>
    </source>
</evidence>
<evidence type="ECO:0000313" key="11">
    <source>
        <dbReference type="EMBL" id="PQM38865.1"/>
    </source>
</evidence>
<proteinExistence type="inferred from homology"/>
<keyword evidence="4" id="KW-0560">Oxidoreductase</keyword>
<comment type="caution">
    <text evidence="11">The sequence shown here is derived from an EMBL/GenBank/DDBJ whole genome shotgun (WGS) entry which is preliminary data.</text>
</comment>
<dbReference type="PANTHER" id="PTHR31619">
    <property type="entry name" value="4-HYDROXY-3-METHYLBUT-2-ENYL DIPHOSPHATE REDUCTASE, CHLOROPLASTIC"/>
    <property type="match status" value="1"/>
</dbReference>
<evidence type="ECO:0000256" key="7">
    <source>
        <dbReference type="ARBA" id="ARBA00046313"/>
    </source>
</evidence>
<dbReference type="GO" id="GO:0046872">
    <property type="term" value="F:metal ion binding"/>
    <property type="evidence" value="ECO:0007669"/>
    <property type="project" value="UniProtKB-KW"/>
</dbReference>
<dbReference type="Gene3D" id="3.40.50.11270">
    <property type="match status" value="1"/>
</dbReference>
<keyword evidence="12" id="KW-1185">Reference proteome</keyword>
<dbReference type="Proteomes" id="UP000250321">
    <property type="component" value="Unassembled WGS sequence"/>
</dbReference>
<dbReference type="EMBL" id="PJQY01003268">
    <property type="protein sequence ID" value="PQM38865.1"/>
    <property type="molecule type" value="Genomic_DNA"/>
</dbReference>
<gene>
    <name evidence="11" type="ORF">Pyn_37538</name>
</gene>
<comment type="pathway">
    <text evidence="8">Isoprenoid biosynthesis; dimethylallyl diphosphate biosynthesis; dimethylallyl diphosphate from (2E)-4-hydroxy-3-methylbutenyl diphosphate: step 1/1.</text>
</comment>
<dbReference type="GO" id="GO:0050992">
    <property type="term" value="P:dimethylallyl diphosphate biosynthetic process"/>
    <property type="evidence" value="ECO:0007669"/>
    <property type="project" value="InterPro"/>
</dbReference>
<protein>
    <recommendedName>
        <fullName evidence="10">4-hydroxy-3-methylbut-2-enyl diphosphate reductase</fullName>
        <ecNumber evidence="10">1.17.7.4</ecNumber>
    </recommendedName>
</protein>
<keyword evidence="6" id="KW-0411">Iron-sulfur</keyword>
<keyword evidence="5" id="KW-0408">Iron</keyword>
<evidence type="ECO:0000256" key="6">
    <source>
        <dbReference type="ARBA" id="ARBA00023014"/>
    </source>
</evidence>
<accession>A0A314UMV6</accession>
<dbReference type="Gene3D" id="3.40.1010.20">
    <property type="entry name" value="4-hydroxy-3-methylbut-2-enyl diphosphate reductase, catalytic domain"/>
    <property type="match status" value="1"/>
</dbReference>
<name>A0A314UMV6_PRUYE</name>
<dbReference type="GO" id="GO:0019288">
    <property type="term" value="P:isopentenyl diphosphate biosynthetic process, methylerythritol 4-phosphate pathway"/>
    <property type="evidence" value="ECO:0007669"/>
    <property type="project" value="InterPro"/>
</dbReference>
<comment type="similarity">
    <text evidence="9">Belongs to the IspH family.</text>
</comment>
<evidence type="ECO:0000256" key="9">
    <source>
        <dbReference type="ARBA" id="ARBA00046335"/>
    </source>
</evidence>
<organism evidence="11 12">
    <name type="scientific">Prunus yedoensis var. nudiflora</name>
    <dbReference type="NCBI Taxonomy" id="2094558"/>
    <lineage>
        <taxon>Eukaryota</taxon>
        <taxon>Viridiplantae</taxon>
        <taxon>Streptophyta</taxon>
        <taxon>Embryophyta</taxon>
        <taxon>Tracheophyta</taxon>
        <taxon>Spermatophyta</taxon>
        <taxon>Magnoliopsida</taxon>
        <taxon>eudicotyledons</taxon>
        <taxon>Gunneridae</taxon>
        <taxon>Pentapetalae</taxon>
        <taxon>rosids</taxon>
        <taxon>fabids</taxon>
        <taxon>Rosales</taxon>
        <taxon>Rosaceae</taxon>
        <taxon>Amygdaloideae</taxon>
        <taxon>Amygdaleae</taxon>
        <taxon>Prunus</taxon>
    </lineage>
</organism>
<evidence type="ECO:0000256" key="8">
    <source>
        <dbReference type="ARBA" id="ARBA00046314"/>
    </source>
</evidence>
<reference evidence="11 12" key="1">
    <citation type="submission" date="2018-02" db="EMBL/GenBank/DDBJ databases">
        <title>Draft genome of wild Prunus yedoensis var. nudiflora.</title>
        <authorList>
            <person name="Baek S."/>
            <person name="Kim J.-H."/>
            <person name="Choi K."/>
            <person name="Kim G.-B."/>
            <person name="Cho A."/>
            <person name="Jang H."/>
            <person name="Shin C.-H."/>
            <person name="Yu H.-J."/>
            <person name="Mun J.-H."/>
        </authorList>
    </citation>
    <scope>NUCLEOTIDE SEQUENCE [LARGE SCALE GENOMIC DNA]</scope>
    <source>
        <strain evidence="12">cv. Jeju island</strain>
        <tissue evidence="11">Leaf</tissue>
    </source>
</reference>
<evidence type="ECO:0000256" key="1">
    <source>
        <dbReference type="ARBA" id="ARBA00001966"/>
    </source>
</evidence>
<keyword evidence="2" id="KW-0004">4Fe-4S</keyword>
<evidence type="ECO:0000256" key="4">
    <source>
        <dbReference type="ARBA" id="ARBA00023002"/>
    </source>
</evidence>